<keyword evidence="3" id="KW-1185">Reference proteome</keyword>
<dbReference type="AlphaFoldDB" id="A0A2T2N0Q7"/>
<dbReference type="OrthoDB" id="674604at2759"/>
<evidence type="ECO:0000313" key="3">
    <source>
        <dbReference type="Proteomes" id="UP000240883"/>
    </source>
</evidence>
<dbReference type="STRING" id="1448308.A0A2T2N0Q7"/>
<dbReference type="InterPro" id="IPR010730">
    <property type="entry name" value="HET"/>
</dbReference>
<feature type="non-terminal residue" evidence="2">
    <location>
        <position position="243"/>
    </location>
</feature>
<dbReference type="PANTHER" id="PTHR10622">
    <property type="entry name" value="HET DOMAIN-CONTAINING PROTEIN"/>
    <property type="match status" value="1"/>
</dbReference>
<feature type="domain" description="Heterokaryon incompatibility" evidence="1">
    <location>
        <begin position="26"/>
        <end position="113"/>
    </location>
</feature>
<evidence type="ECO:0000259" key="1">
    <source>
        <dbReference type="Pfam" id="PF06985"/>
    </source>
</evidence>
<dbReference type="EMBL" id="KZ678172">
    <property type="protein sequence ID" value="PSN59011.1"/>
    <property type="molecule type" value="Genomic_DNA"/>
</dbReference>
<proteinExistence type="predicted"/>
<dbReference type="Proteomes" id="UP000240883">
    <property type="component" value="Unassembled WGS sequence"/>
</dbReference>
<reference evidence="2 3" key="1">
    <citation type="journal article" date="2018" name="Front. Microbiol.">
        <title>Genome-Wide Analysis of Corynespora cassiicola Leaf Fall Disease Putative Effectors.</title>
        <authorList>
            <person name="Lopez D."/>
            <person name="Ribeiro S."/>
            <person name="Label P."/>
            <person name="Fumanal B."/>
            <person name="Venisse J.S."/>
            <person name="Kohler A."/>
            <person name="de Oliveira R.R."/>
            <person name="Labutti K."/>
            <person name="Lipzen A."/>
            <person name="Lail K."/>
            <person name="Bauer D."/>
            <person name="Ohm R.A."/>
            <person name="Barry K.W."/>
            <person name="Spatafora J."/>
            <person name="Grigoriev I.V."/>
            <person name="Martin F.M."/>
            <person name="Pujade-Renaud V."/>
        </authorList>
    </citation>
    <scope>NUCLEOTIDE SEQUENCE [LARGE SCALE GENOMIC DNA]</scope>
    <source>
        <strain evidence="2 3">Philippines</strain>
    </source>
</reference>
<name>A0A2T2N0Q7_CORCC</name>
<organism evidence="2 3">
    <name type="scientific">Corynespora cassiicola Philippines</name>
    <dbReference type="NCBI Taxonomy" id="1448308"/>
    <lineage>
        <taxon>Eukaryota</taxon>
        <taxon>Fungi</taxon>
        <taxon>Dikarya</taxon>
        <taxon>Ascomycota</taxon>
        <taxon>Pezizomycotina</taxon>
        <taxon>Dothideomycetes</taxon>
        <taxon>Pleosporomycetidae</taxon>
        <taxon>Pleosporales</taxon>
        <taxon>Corynesporascaceae</taxon>
        <taxon>Corynespora</taxon>
    </lineage>
</organism>
<dbReference type="Pfam" id="PF06985">
    <property type="entry name" value="HET"/>
    <property type="match status" value="1"/>
</dbReference>
<protein>
    <submittedName>
        <fullName evidence="2">HET-domain-containing protein</fullName>
    </submittedName>
</protein>
<dbReference type="PANTHER" id="PTHR10622:SF10">
    <property type="entry name" value="HET DOMAIN-CONTAINING PROTEIN"/>
    <property type="match status" value="1"/>
</dbReference>
<gene>
    <name evidence="2" type="ORF">BS50DRAFT_475342</name>
</gene>
<accession>A0A2T2N0Q7</accession>
<sequence length="243" mass="28345">MRLLKHTSEDEFVLTKFLVGDKIPPYAILSHTWEDGEEVTYNELTDGTGKSKNGYKKIQLCGQKAKRDGLQYFWVDTCCINKSNHVELREAINSMFRWYQNAAKCYVYLSDVSILKRKGKDEVSEHSWEPAFRKSRWFIRGWTLQDLLAPRSVEFFSREFVRLGDRGSLTRQIHEMTGIHELALQGTPLHQFSLNERLSWIETRNTTLKEDKAYCLQGILDIYMIPLYGEGSASAFKRLMDEI</sequence>
<evidence type="ECO:0000313" key="2">
    <source>
        <dbReference type="EMBL" id="PSN59011.1"/>
    </source>
</evidence>